<evidence type="ECO:0000259" key="8">
    <source>
        <dbReference type="PROSITE" id="PS50970"/>
    </source>
</evidence>
<keyword evidence="2 7" id="KW-0808">Transferase</keyword>
<reference evidence="9 10" key="1">
    <citation type="journal article" date="2013" name="J. Microbiol.">
        <title>Mucilaginibacter ginsenosidivorax sp. nov., with ginsenoside converting activity isolated from sediment.</title>
        <authorList>
            <person name="Kim J.K."/>
            <person name="Choi T.E."/>
            <person name="Liu Q.M."/>
            <person name="Park H.Y."/>
            <person name="Yi T.H."/>
            <person name="Yoon M.H."/>
            <person name="Kim S.C."/>
            <person name="Im W.T."/>
        </authorList>
    </citation>
    <scope>NUCLEOTIDE SEQUENCE [LARGE SCALE GENOMIC DNA]</scope>
    <source>
        <strain evidence="9 10">KHI28</strain>
    </source>
</reference>
<dbReference type="PIRSF" id="PIRSF037505">
    <property type="entry name" value="Betaine_HMT"/>
    <property type="match status" value="1"/>
</dbReference>
<dbReference type="AlphaFoldDB" id="A0A5B8W4X3"/>
<dbReference type="RefSeq" id="WP_147056175.1">
    <property type="nucleotide sequence ID" value="NZ_CP042437.1"/>
</dbReference>
<feature type="binding site" evidence="7">
    <location>
        <position position="293"/>
    </location>
    <ligand>
        <name>Zn(2+)</name>
        <dbReference type="ChEBI" id="CHEBI:29105"/>
    </ligand>
</feature>
<protein>
    <recommendedName>
        <fullName evidence="5">S-methylmethionine:homocysteine methyltransferase</fullName>
    </recommendedName>
</protein>
<dbReference type="InterPro" id="IPR036589">
    <property type="entry name" value="HCY_dom_sf"/>
</dbReference>
<dbReference type="InterPro" id="IPR017226">
    <property type="entry name" value="BHMT-like"/>
</dbReference>
<feature type="binding site" evidence="7">
    <location>
        <position position="294"/>
    </location>
    <ligand>
        <name>Zn(2+)</name>
        <dbReference type="ChEBI" id="CHEBI:29105"/>
    </ligand>
</feature>
<dbReference type="GO" id="GO:0009086">
    <property type="term" value="P:methionine biosynthetic process"/>
    <property type="evidence" value="ECO:0007669"/>
    <property type="project" value="InterPro"/>
</dbReference>
<dbReference type="SUPFAM" id="SSF82282">
    <property type="entry name" value="Homocysteine S-methyltransferase"/>
    <property type="match status" value="1"/>
</dbReference>
<dbReference type="InterPro" id="IPR051486">
    <property type="entry name" value="Hcy_S-methyltransferase"/>
</dbReference>
<evidence type="ECO:0000256" key="3">
    <source>
        <dbReference type="ARBA" id="ARBA00022723"/>
    </source>
</evidence>
<dbReference type="GO" id="GO:0033528">
    <property type="term" value="P:S-methylmethionine cycle"/>
    <property type="evidence" value="ECO:0007669"/>
    <property type="project" value="TreeGrafter"/>
</dbReference>
<proteinExistence type="predicted"/>
<name>A0A5B8W4X3_9SPHI</name>
<dbReference type="GO" id="GO:0032259">
    <property type="term" value="P:methylation"/>
    <property type="evidence" value="ECO:0007669"/>
    <property type="project" value="UniProtKB-KW"/>
</dbReference>
<dbReference type="InterPro" id="IPR003726">
    <property type="entry name" value="HCY_dom"/>
</dbReference>
<dbReference type="GO" id="GO:0008270">
    <property type="term" value="F:zinc ion binding"/>
    <property type="evidence" value="ECO:0007669"/>
    <property type="project" value="InterPro"/>
</dbReference>
<evidence type="ECO:0000256" key="5">
    <source>
        <dbReference type="ARBA" id="ARBA00076752"/>
    </source>
</evidence>
<dbReference type="OrthoDB" id="9803687at2"/>
<accession>A0A5B8W4X3</accession>
<evidence type="ECO:0000256" key="6">
    <source>
        <dbReference type="PIRSR" id="PIRSR037505-2"/>
    </source>
</evidence>
<evidence type="ECO:0000256" key="2">
    <source>
        <dbReference type="ARBA" id="ARBA00022679"/>
    </source>
</evidence>
<evidence type="ECO:0000256" key="7">
    <source>
        <dbReference type="PROSITE-ProRule" id="PRU00333"/>
    </source>
</evidence>
<organism evidence="9 10">
    <name type="scientific">Mucilaginibacter ginsenosidivorax</name>
    <dbReference type="NCBI Taxonomy" id="862126"/>
    <lineage>
        <taxon>Bacteria</taxon>
        <taxon>Pseudomonadati</taxon>
        <taxon>Bacteroidota</taxon>
        <taxon>Sphingobacteriia</taxon>
        <taxon>Sphingobacteriales</taxon>
        <taxon>Sphingobacteriaceae</taxon>
        <taxon>Mucilaginibacter</taxon>
    </lineage>
</organism>
<dbReference type="NCBIfam" id="NF007020">
    <property type="entry name" value="PRK09485.1"/>
    <property type="match status" value="1"/>
</dbReference>
<dbReference type="Pfam" id="PF02574">
    <property type="entry name" value="S-methyl_trans"/>
    <property type="match status" value="1"/>
</dbReference>
<dbReference type="Proteomes" id="UP000321362">
    <property type="component" value="Chromosome"/>
</dbReference>
<dbReference type="PANTHER" id="PTHR46015:SF1">
    <property type="entry name" value="HOMOCYSTEINE S-METHYLTRANSFERASE-LIKE ISOFORM 1"/>
    <property type="match status" value="1"/>
</dbReference>
<keyword evidence="3 6" id="KW-0479">Metal-binding</keyword>
<keyword evidence="1 7" id="KW-0489">Methyltransferase</keyword>
<dbReference type="PROSITE" id="PS50970">
    <property type="entry name" value="HCY"/>
    <property type="match status" value="1"/>
</dbReference>
<comment type="cofactor">
    <cofactor evidence="6">
        <name>Zn(2+)</name>
        <dbReference type="ChEBI" id="CHEBI:29105"/>
    </cofactor>
    <text evidence="6">Binds 1 zinc ion per subunit.</text>
</comment>
<evidence type="ECO:0000256" key="4">
    <source>
        <dbReference type="ARBA" id="ARBA00022833"/>
    </source>
</evidence>
<evidence type="ECO:0000313" key="9">
    <source>
        <dbReference type="EMBL" id="QEC77982.1"/>
    </source>
</evidence>
<dbReference type="PANTHER" id="PTHR46015">
    <property type="entry name" value="ZGC:172121"/>
    <property type="match status" value="1"/>
</dbReference>
<gene>
    <name evidence="9" type="primary">mmuM</name>
    <name evidence="9" type="ORF">FSB76_19315</name>
</gene>
<dbReference type="Gene3D" id="3.20.20.330">
    <property type="entry name" value="Homocysteine-binding-like domain"/>
    <property type="match status" value="1"/>
</dbReference>
<evidence type="ECO:0000256" key="1">
    <source>
        <dbReference type="ARBA" id="ARBA00022603"/>
    </source>
</evidence>
<dbReference type="EMBL" id="CP042437">
    <property type="protein sequence ID" value="QEC77982.1"/>
    <property type="molecule type" value="Genomic_DNA"/>
</dbReference>
<feature type="binding site" evidence="6 7">
    <location>
        <position position="227"/>
    </location>
    <ligand>
        <name>Zn(2+)</name>
        <dbReference type="ChEBI" id="CHEBI:29105"/>
    </ligand>
</feature>
<keyword evidence="4 6" id="KW-0862">Zinc</keyword>
<keyword evidence="10" id="KW-1185">Reference proteome</keyword>
<dbReference type="FunFam" id="3.20.20.330:FF:000002">
    <property type="entry name" value="Homocysteine S-methyltransferase"/>
    <property type="match status" value="1"/>
</dbReference>
<feature type="domain" description="Hcy-binding" evidence="8">
    <location>
        <begin position="3"/>
        <end position="308"/>
    </location>
</feature>
<sequence>MKNIFDNFIQSRGFVVLDGAMATELEARGANLNHSLWSAKLLNEDPELIKQVHYDYLVAGADVITTASYQASFEGFAKHGYTHDEAIALMQLSVQLAFEARDEFMKEFPHREKPIVAASVGPYGASLADGSEYRGNYGVSIQDLKTFHRRRMQVLIETNADVLACETIPCIDEAVALLELLTEFPGVQAWISFSCKDAVRLSSGEDFAEALKLLNQSTQVVAVGVNCTAPQYIEALVKIAAENTGKHILVYPNKGEVWDAANKCWLPASTGDTHFYNGAKSWYLAGAKIIGGCCKTTPEDIRQLQQLG</sequence>
<dbReference type="KEGG" id="mgk:FSB76_19315"/>
<dbReference type="GO" id="GO:0008898">
    <property type="term" value="F:S-adenosylmethionine-homocysteine S-methyltransferase activity"/>
    <property type="evidence" value="ECO:0007669"/>
    <property type="project" value="TreeGrafter"/>
</dbReference>
<evidence type="ECO:0000313" key="10">
    <source>
        <dbReference type="Proteomes" id="UP000321362"/>
    </source>
</evidence>